<dbReference type="GO" id="GO:0080001">
    <property type="term" value="P:mucilage extrusion from seed coat"/>
    <property type="evidence" value="ECO:0000318"/>
    <property type="project" value="GO_Central"/>
</dbReference>
<keyword evidence="12" id="KW-1185">Reference proteome</keyword>
<dbReference type="Gene3D" id="2.60.40.10">
    <property type="entry name" value="Immunoglobulins"/>
    <property type="match status" value="1"/>
</dbReference>
<dbReference type="InterPro" id="IPR013783">
    <property type="entry name" value="Ig-like_fold"/>
</dbReference>
<evidence type="ECO:0000256" key="3">
    <source>
        <dbReference type="ARBA" id="ARBA00022729"/>
    </source>
</evidence>
<dbReference type="Gramene" id="mRNA:HanXRQr2_Chr05g0223901">
    <property type="protein sequence ID" value="CDS:HanXRQr2_Chr05g0223901.1"/>
    <property type="gene ID" value="HanXRQr2_Chr05g0223901"/>
</dbReference>
<evidence type="ECO:0000313" key="12">
    <source>
        <dbReference type="Proteomes" id="UP000215914"/>
    </source>
</evidence>
<keyword evidence="2" id="KW-0964">Secreted</keyword>
<name>A0A251US68_HELAN</name>
<dbReference type="InterPro" id="IPR014756">
    <property type="entry name" value="Ig_E-set"/>
</dbReference>
<keyword evidence="3 7" id="KW-0732">Signal</keyword>
<dbReference type="SUPFAM" id="SSF81296">
    <property type="entry name" value="E set domains"/>
    <property type="match status" value="1"/>
</dbReference>
<feature type="chain" id="PRO_5012197113" description="Aldehyde oxidase GLOX" evidence="7">
    <location>
        <begin position="30"/>
        <end position="566"/>
    </location>
</feature>
<feature type="domain" description="Glyoxal oxidase N-terminal" evidence="8">
    <location>
        <begin position="64"/>
        <end position="452"/>
    </location>
</feature>
<accession>A0A251US68</accession>
<dbReference type="InParanoid" id="A0A251US68"/>
<evidence type="ECO:0000259" key="8">
    <source>
        <dbReference type="Pfam" id="PF07250"/>
    </source>
</evidence>
<evidence type="ECO:0000313" key="10">
    <source>
        <dbReference type="EMBL" id="KAF5806646.1"/>
    </source>
</evidence>
<dbReference type="EMBL" id="MNCJ02000320">
    <property type="protein sequence ID" value="KAF5806646.1"/>
    <property type="molecule type" value="Genomic_DNA"/>
</dbReference>
<evidence type="ECO:0000256" key="7">
    <source>
        <dbReference type="SAM" id="SignalP"/>
    </source>
</evidence>
<dbReference type="PANTHER" id="PTHR32208:SF62">
    <property type="entry name" value="OXIDASE, PUTATIVE, EXPRESSED-RELATED"/>
    <property type="match status" value="1"/>
</dbReference>
<dbReference type="InterPro" id="IPR015202">
    <property type="entry name" value="GO-like_E_set"/>
</dbReference>
<dbReference type="InterPro" id="IPR037293">
    <property type="entry name" value="Gal_Oxidase_central_sf"/>
</dbReference>
<dbReference type="GO" id="GO:0005615">
    <property type="term" value="C:extracellular space"/>
    <property type="evidence" value="ECO:0007669"/>
    <property type="project" value="UniProtKB-ARBA"/>
</dbReference>
<reference evidence="10" key="3">
    <citation type="submission" date="2020-06" db="EMBL/GenBank/DDBJ databases">
        <title>Helianthus annuus Genome sequencing and assembly Release 2.</title>
        <authorList>
            <person name="Gouzy J."/>
            <person name="Langlade N."/>
            <person name="Munos S."/>
        </authorList>
    </citation>
    <scope>NUCLEOTIDE SEQUENCE</scope>
    <source>
        <tissue evidence="10">Leaves</tissue>
    </source>
</reference>
<dbReference type="Pfam" id="PF09118">
    <property type="entry name" value="GO-like_E_set"/>
    <property type="match status" value="1"/>
</dbReference>
<dbReference type="FunFam" id="2.130.10.80:FF:000001">
    <property type="entry name" value="Aldehyde oxidase GLOX"/>
    <property type="match status" value="1"/>
</dbReference>
<dbReference type="AlphaFoldDB" id="A0A251US68"/>
<feature type="signal peptide" evidence="7">
    <location>
        <begin position="1"/>
        <end position="29"/>
    </location>
</feature>
<dbReference type="OrthoDB" id="2019572at2759"/>
<organism evidence="11 12">
    <name type="scientific">Helianthus annuus</name>
    <name type="common">Common sunflower</name>
    <dbReference type="NCBI Taxonomy" id="4232"/>
    <lineage>
        <taxon>Eukaryota</taxon>
        <taxon>Viridiplantae</taxon>
        <taxon>Streptophyta</taxon>
        <taxon>Embryophyta</taxon>
        <taxon>Tracheophyta</taxon>
        <taxon>Spermatophyta</taxon>
        <taxon>Magnoliopsida</taxon>
        <taxon>eudicotyledons</taxon>
        <taxon>Gunneridae</taxon>
        <taxon>Pentapetalae</taxon>
        <taxon>asterids</taxon>
        <taxon>campanulids</taxon>
        <taxon>Asterales</taxon>
        <taxon>Asteraceae</taxon>
        <taxon>Asteroideae</taxon>
        <taxon>Heliantheae alliance</taxon>
        <taxon>Heliantheae</taxon>
        <taxon>Helianthus</taxon>
    </lineage>
</organism>
<evidence type="ECO:0000256" key="5">
    <source>
        <dbReference type="ARBA" id="ARBA00073112"/>
    </source>
</evidence>
<reference evidence="11" key="2">
    <citation type="submission" date="2017-02" db="EMBL/GenBank/DDBJ databases">
        <title>Sunflower complete genome.</title>
        <authorList>
            <person name="Langlade N."/>
            <person name="Munos S."/>
        </authorList>
    </citation>
    <scope>NUCLEOTIDE SEQUENCE [LARGE SCALE GENOMIC DNA]</scope>
    <source>
        <tissue evidence="11">Leaves</tissue>
    </source>
</reference>
<feature type="domain" description="Galactose oxidase-like Early set" evidence="9">
    <location>
        <begin position="461"/>
        <end position="566"/>
    </location>
</feature>
<evidence type="ECO:0000256" key="2">
    <source>
        <dbReference type="ARBA" id="ARBA00022525"/>
    </source>
</evidence>
<evidence type="ECO:0000313" key="11">
    <source>
        <dbReference type="EMBL" id="OTG26227.1"/>
    </source>
</evidence>
<dbReference type="Pfam" id="PF07250">
    <property type="entry name" value="Glyoxal_oxid_N"/>
    <property type="match status" value="1"/>
</dbReference>
<dbReference type="GO" id="GO:0045480">
    <property type="term" value="F:galactose oxidase activity"/>
    <property type="evidence" value="ECO:0000318"/>
    <property type="project" value="GO_Central"/>
</dbReference>
<dbReference type="PANTHER" id="PTHR32208">
    <property type="entry name" value="SECRETED PROTEIN-RELATED"/>
    <property type="match status" value="1"/>
</dbReference>
<keyword evidence="4 10" id="KW-0560">Oxidoreductase</keyword>
<dbReference type="FunCoup" id="A0A251US68">
    <property type="interactions" value="44"/>
</dbReference>
<evidence type="ECO:0000256" key="4">
    <source>
        <dbReference type="ARBA" id="ARBA00023002"/>
    </source>
</evidence>
<sequence>MASSQLIIFSSSFLYLFFTTSLYPTATSAAATYSSYPTATSAAATNGGGGSWTFLQKSIGISAMHMQLLPNDRVIIFDRTDFGTSNISLPDGKCREDPHERVLKRDCTAHSVEYDVVLNTIRPLMVLTDVWCSSGALTPDGSLVQTGGFNDGERVVRVFDKSCGKCDWKEIPSGLVNRRWYATNHVLPDGRQIVIGGRRQFNYEFYPKTTSSDKAYSLAFLVQTNDPVIENNLYPFVFLNTDGNFFIFANNRAILFDYSRNQVLKTFPEIPGGEPRNYPSTGSGVLLPMRVVQGKVAVVEVLICGGAPKGAFVNANNGKFDAALKSCGRIKISDPEPKWVMENMPSGRVMGDMVLLPNGEVLIINGGSSGTAGWELGRNPVFNPVIYRPNNAINSRFVVQKPSTIPRMYHSTAILVRDGRVLIGGSNPHTYYNFTNVLFPTELSLEAFSPSYLDPGSSKIRPKIISPVTQTKIQYGKQIVVRFTVQNQVVLNRISVIMVAPSFNTHSFSMNQRLLVLDGGNTRSVGKLTYEVNATTPPSGHIAPPGYYMLFVVHQDIPSEGIWVVI</sequence>
<evidence type="ECO:0000259" key="9">
    <source>
        <dbReference type="Pfam" id="PF09118"/>
    </source>
</evidence>
<dbReference type="CDD" id="cd02851">
    <property type="entry name" value="E_set_GO_C"/>
    <property type="match status" value="1"/>
</dbReference>
<dbReference type="STRING" id="4232.A0A251US68"/>
<dbReference type="InterPro" id="IPR011043">
    <property type="entry name" value="Gal_Oxase/kelch_b-propeller"/>
</dbReference>
<dbReference type="Gene3D" id="2.130.10.80">
    <property type="entry name" value="Galactose oxidase/kelch, beta-propeller"/>
    <property type="match status" value="1"/>
</dbReference>
<dbReference type="OMA" id="CSRITIT"/>
<protein>
    <recommendedName>
        <fullName evidence="5">Aldehyde oxidase GLOX</fullName>
    </recommendedName>
    <alternativeName>
        <fullName evidence="6">Glyoxal oxidase</fullName>
    </alternativeName>
</protein>
<dbReference type="GO" id="GO:0009505">
    <property type="term" value="C:plant-type cell wall"/>
    <property type="evidence" value="ECO:0000318"/>
    <property type="project" value="GO_Central"/>
</dbReference>
<dbReference type="GO" id="GO:0098609">
    <property type="term" value="P:cell-cell adhesion"/>
    <property type="evidence" value="ECO:0000318"/>
    <property type="project" value="GO_Central"/>
</dbReference>
<comment type="subcellular location">
    <subcellularLocation>
        <location evidence="1">Secreted</location>
    </subcellularLocation>
</comment>
<evidence type="ECO:0000256" key="6">
    <source>
        <dbReference type="ARBA" id="ARBA00077505"/>
    </source>
</evidence>
<dbReference type="Proteomes" id="UP000215914">
    <property type="component" value="Chromosome 5"/>
</dbReference>
<dbReference type="SUPFAM" id="SSF50965">
    <property type="entry name" value="Galactose oxidase, central domain"/>
    <property type="match status" value="1"/>
</dbReference>
<evidence type="ECO:0000256" key="1">
    <source>
        <dbReference type="ARBA" id="ARBA00004613"/>
    </source>
</evidence>
<proteinExistence type="predicted"/>
<gene>
    <name evidence="11" type="ORF">HannXRQ_Chr05g0156311</name>
    <name evidence="10" type="ORF">HanXRQr2_Chr05g0223901</name>
</gene>
<dbReference type="InterPro" id="IPR009880">
    <property type="entry name" value="Glyoxal_oxidase_N"/>
</dbReference>
<dbReference type="GO" id="GO:0042545">
    <property type="term" value="P:cell wall modification"/>
    <property type="evidence" value="ECO:0000318"/>
    <property type="project" value="GO_Central"/>
</dbReference>
<dbReference type="EMBL" id="CM007894">
    <property type="protein sequence ID" value="OTG26227.1"/>
    <property type="molecule type" value="Genomic_DNA"/>
</dbReference>
<reference evidence="10 12" key="1">
    <citation type="journal article" date="2017" name="Nature">
        <title>The sunflower genome provides insights into oil metabolism, flowering and Asterid evolution.</title>
        <authorList>
            <person name="Badouin H."/>
            <person name="Gouzy J."/>
            <person name="Grassa C.J."/>
            <person name="Murat F."/>
            <person name="Staton S.E."/>
            <person name="Cottret L."/>
            <person name="Lelandais-Briere C."/>
            <person name="Owens G.L."/>
            <person name="Carrere S."/>
            <person name="Mayjonade B."/>
            <person name="Legrand L."/>
            <person name="Gill N."/>
            <person name="Kane N.C."/>
            <person name="Bowers J.E."/>
            <person name="Hubner S."/>
            <person name="Bellec A."/>
            <person name="Berard A."/>
            <person name="Berges H."/>
            <person name="Blanchet N."/>
            <person name="Boniface M.C."/>
            <person name="Brunel D."/>
            <person name="Catrice O."/>
            <person name="Chaidir N."/>
            <person name="Claudel C."/>
            <person name="Donnadieu C."/>
            <person name="Faraut T."/>
            <person name="Fievet G."/>
            <person name="Helmstetter N."/>
            <person name="King M."/>
            <person name="Knapp S.J."/>
            <person name="Lai Z."/>
            <person name="Le Paslier M.C."/>
            <person name="Lippi Y."/>
            <person name="Lorenzon L."/>
            <person name="Mandel J.R."/>
            <person name="Marage G."/>
            <person name="Marchand G."/>
            <person name="Marquand E."/>
            <person name="Bret-Mestries E."/>
            <person name="Morien E."/>
            <person name="Nambeesan S."/>
            <person name="Nguyen T."/>
            <person name="Pegot-Espagnet P."/>
            <person name="Pouilly N."/>
            <person name="Raftis F."/>
            <person name="Sallet E."/>
            <person name="Schiex T."/>
            <person name="Thomas J."/>
            <person name="Vandecasteele C."/>
            <person name="Vares D."/>
            <person name="Vear F."/>
            <person name="Vautrin S."/>
            <person name="Crespi M."/>
            <person name="Mangin B."/>
            <person name="Burke J.M."/>
            <person name="Salse J."/>
            <person name="Munos S."/>
            <person name="Vincourt P."/>
            <person name="Rieseberg L.H."/>
            <person name="Langlade N.B."/>
        </authorList>
    </citation>
    <scope>NUCLEOTIDE SEQUENCE [LARGE SCALE GENOMIC DNA]</scope>
    <source>
        <strain evidence="12">cv. SF193</strain>
        <tissue evidence="10">Leaves</tissue>
    </source>
</reference>